<evidence type="ECO:0000313" key="8">
    <source>
        <dbReference type="EMBL" id="OGZ55851.1"/>
    </source>
</evidence>
<organism evidence="8 9">
    <name type="scientific">Candidatus Ryanbacteria bacterium RIFCSPLOWO2_02_FULL_45_11c</name>
    <dbReference type="NCBI Taxonomy" id="1802128"/>
    <lineage>
        <taxon>Bacteria</taxon>
        <taxon>Candidatus Ryaniibacteriota</taxon>
    </lineage>
</organism>
<evidence type="ECO:0000256" key="1">
    <source>
        <dbReference type="ARBA" id="ARBA00004184"/>
    </source>
</evidence>
<dbReference type="CDD" id="cd12152">
    <property type="entry name" value="F1-ATPase_delta"/>
    <property type="match status" value="1"/>
</dbReference>
<evidence type="ECO:0000259" key="7">
    <source>
        <dbReference type="Pfam" id="PF02823"/>
    </source>
</evidence>
<dbReference type="Proteomes" id="UP000178186">
    <property type="component" value="Unassembled WGS sequence"/>
</dbReference>
<dbReference type="InterPro" id="IPR020546">
    <property type="entry name" value="ATP_synth_F1_dsu/esu_N"/>
</dbReference>
<dbReference type="STRING" id="1802128.A3H64_02900"/>
<dbReference type="InterPro" id="IPR001469">
    <property type="entry name" value="ATP_synth_F1_dsu/esu"/>
</dbReference>
<evidence type="ECO:0000313" key="9">
    <source>
        <dbReference type="Proteomes" id="UP000178186"/>
    </source>
</evidence>
<dbReference type="AlphaFoldDB" id="A0A1G2H0S1"/>
<dbReference type="GO" id="GO:0046933">
    <property type="term" value="F:proton-transporting ATP synthase activity, rotational mechanism"/>
    <property type="evidence" value="ECO:0007669"/>
    <property type="project" value="InterPro"/>
</dbReference>
<name>A0A1G2H0S1_9BACT</name>
<keyword evidence="3" id="KW-0813">Transport</keyword>
<reference evidence="8 9" key="1">
    <citation type="journal article" date="2016" name="Nat. Commun.">
        <title>Thousands of microbial genomes shed light on interconnected biogeochemical processes in an aquifer system.</title>
        <authorList>
            <person name="Anantharaman K."/>
            <person name="Brown C.T."/>
            <person name="Hug L.A."/>
            <person name="Sharon I."/>
            <person name="Castelle C.J."/>
            <person name="Probst A.J."/>
            <person name="Thomas B.C."/>
            <person name="Singh A."/>
            <person name="Wilkins M.J."/>
            <person name="Karaoz U."/>
            <person name="Brodie E.L."/>
            <person name="Williams K.H."/>
            <person name="Hubbard S.S."/>
            <person name="Banfield J.F."/>
        </authorList>
    </citation>
    <scope>NUCLEOTIDE SEQUENCE [LARGE SCALE GENOMIC DNA]</scope>
</reference>
<comment type="subcellular location">
    <subcellularLocation>
        <location evidence="1">Endomembrane system</location>
        <topology evidence="1">Peripheral membrane protein</topology>
    </subcellularLocation>
</comment>
<evidence type="ECO:0000256" key="5">
    <source>
        <dbReference type="ARBA" id="ARBA00023136"/>
    </source>
</evidence>
<dbReference type="Pfam" id="PF02823">
    <property type="entry name" value="ATP-synt_DE_N"/>
    <property type="match status" value="1"/>
</dbReference>
<comment type="similarity">
    <text evidence="2">Belongs to the ATPase epsilon chain family.</text>
</comment>
<keyword evidence="6" id="KW-0066">ATP synthesis</keyword>
<dbReference type="Gene3D" id="2.60.15.10">
    <property type="entry name" value="F0F1 ATP synthase delta/epsilon subunit, N-terminal"/>
    <property type="match status" value="1"/>
</dbReference>
<sequence>MKLNIYSLKNVLYHGDATAVNCKTTSGEITVLDHHQPLISVLPKGVIKVTDAEQKDRYFEVASGFLEVRDKNEMRMLVEEQ</sequence>
<dbReference type="GO" id="GO:0012505">
    <property type="term" value="C:endomembrane system"/>
    <property type="evidence" value="ECO:0007669"/>
    <property type="project" value="UniProtKB-SubCell"/>
</dbReference>
<comment type="caution">
    <text evidence="8">The sequence shown here is derived from an EMBL/GenBank/DDBJ whole genome shotgun (WGS) entry which is preliminary data.</text>
</comment>
<evidence type="ECO:0000256" key="4">
    <source>
        <dbReference type="ARBA" id="ARBA00023065"/>
    </source>
</evidence>
<evidence type="ECO:0000256" key="2">
    <source>
        <dbReference type="ARBA" id="ARBA00005712"/>
    </source>
</evidence>
<proteinExistence type="inferred from homology"/>
<dbReference type="EMBL" id="MHNY01000022">
    <property type="protein sequence ID" value="OGZ55851.1"/>
    <property type="molecule type" value="Genomic_DNA"/>
</dbReference>
<dbReference type="GO" id="GO:0045259">
    <property type="term" value="C:proton-transporting ATP synthase complex"/>
    <property type="evidence" value="ECO:0007669"/>
    <property type="project" value="UniProtKB-KW"/>
</dbReference>
<keyword evidence="4" id="KW-0406">Ion transport</keyword>
<keyword evidence="6" id="KW-0139">CF(1)</keyword>
<accession>A0A1G2H0S1</accession>
<feature type="domain" description="ATP synthase F1 complex delta/epsilon subunit N-terminal" evidence="7">
    <location>
        <begin position="1"/>
        <end position="74"/>
    </location>
</feature>
<gene>
    <name evidence="8" type="ORF">A3H64_02900</name>
</gene>
<evidence type="ECO:0000256" key="6">
    <source>
        <dbReference type="ARBA" id="ARBA00023196"/>
    </source>
</evidence>
<keyword evidence="5" id="KW-0472">Membrane</keyword>
<dbReference type="InterPro" id="IPR036771">
    <property type="entry name" value="ATPsynth_dsu/esu_N"/>
</dbReference>
<evidence type="ECO:0000256" key="3">
    <source>
        <dbReference type="ARBA" id="ARBA00022448"/>
    </source>
</evidence>
<dbReference type="SUPFAM" id="SSF51344">
    <property type="entry name" value="Epsilon subunit of F1F0-ATP synthase N-terminal domain"/>
    <property type="match status" value="1"/>
</dbReference>
<protein>
    <recommendedName>
        <fullName evidence="7">ATP synthase F1 complex delta/epsilon subunit N-terminal domain-containing protein</fullName>
    </recommendedName>
</protein>